<dbReference type="Pfam" id="PF01970">
    <property type="entry name" value="TctA"/>
    <property type="match status" value="1"/>
</dbReference>
<dbReference type="PANTHER" id="PTHR35342:SF5">
    <property type="entry name" value="TRICARBOXYLIC TRANSPORT PROTEIN"/>
    <property type="match status" value="1"/>
</dbReference>
<accession>A0A8G2EW92</accession>
<feature type="transmembrane region" description="Helical" evidence="1">
    <location>
        <begin position="383"/>
        <end position="402"/>
    </location>
</feature>
<sequence length="497" mass="51468">MNLLVDGFSAVLELQTLIYLAGAVLLGIMAGAIPGISATMGVALLAPLTFTMDPLIGILSLVGVYCGAVYGGSLSAILLGIPGTPGAVATTLDGYAMSRQGKPGIALGIATLSSFLGGTLSAVALMLLSYPIADFALAFGPQEYLALVVFAMTAMAALSGGAFLKGLFAGFIGLFLAGIGIDETYGVSRYHFGYLMLMGGISFIPVTIGLFAIPETLLSIERIGLAPRRAIRVNKILPGRRILLSLLPAQLRSAVIGTIVGAVPGAGSDVAAIVGYSQGKVLSRHPERFGTGSEEGIACAESANNSATGGSLIPLLTLGIPGGAVTAIMLGTFMTHGLQPGPLLLHNNAELVYQIFAGVFVANILLLVFGLSGSKLFARVLQIPESILIPAILLLCAIGAFAMRTNPVDVLIMFIAGMVGYVMVKTGIPRAPLIIGLILGPMLEGELARSLILIGNDWTGLFTPISSVIWLLAIAPFVLPLARRATRQLRSRIKTKN</sequence>
<feature type="transmembrane region" description="Helical" evidence="1">
    <location>
        <begin position="408"/>
        <end position="424"/>
    </location>
</feature>
<feature type="transmembrane region" description="Helical" evidence="1">
    <location>
        <begin position="58"/>
        <end position="81"/>
    </location>
</feature>
<protein>
    <submittedName>
        <fullName evidence="3">Putative tricarboxylic transport membrane protein</fullName>
    </submittedName>
</protein>
<feature type="domain" description="DUF112" evidence="2">
    <location>
        <begin position="17"/>
        <end position="435"/>
    </location>
</feature>
<dbReference type="RefSeq" id="WP_028792941.1">
    <property type="nucleotide sequence ID" value="NZ_FNBW01000011.1"/>
</dbReference>
<evidence type="ECO:0000256" key="1">
    <source>
        <dbReference type="SAM" id="Phobius"/>
    </source>
</evidence>
<dbReference type="Proteomes" id="UP000198615">
    <property type="component" value="Unassembled WGS sequence"/>
</dbReference>
<feature type="transmembrane region" description="Helical" evidence="1">
    <location>
        <begin position="144"/>
        <end position="172"/>
    </location>
</feature>
<reference evidence="3 4" key="1">
    <citation type="submission" date="2016-10" db="EMBL/GenBank/DDBJ databases">
        <authorList>
            <person name="Varghese N."/>
            <person name="Submissions S."/>
        </authorList>
    </citation>
    <scope>NUCLEOTIDE SEQUENCE [LARGE SCALE GENOMIC DNA]</scope>
    <source>
        <strain evidence="3 4">DSM 18839</strain>
    </source>
</reference>
<dbReference type="PANTHER" id="PTHR35342">
    <property type="entry name" value="TRICARBOXYLIC TRANSPORT PROTEIN"/>
    <property type="match status" value="1"/>
</dbReference>
<evidence type="ECO:0000259" key="2">
    <source>
        <dbReference type="Pfam" id="PF01970"/>
    </source>
</evidence>
<dbReference type="InterPro" id="IPR002823">
    <property type="entry name" value="DUF112_TM"/>
</dbReference>
<name>A0A8G2EW92_9PROT</name>
<keyword evidence="1" id="KW-0472">Membrane</keyword>
<feature type="transmembrane region" description="Helical" evidence="1">
    <location>
        <begin position="312"/>
        <end position="331"/>
    </location>
</feature>
<feature type="transmembrane region" description="Helical" evidence="1">
    <location>
        <begin position="351"/>
        <end position="371"/>
    </location>
</feature>
<dbReference type="OrthoDB" id="7232499at2"/>
<keyword evidence="1" id="KW-1133">Transmembrane helix</keyword>
<proteinExistence type="predicted"/>
<feature type="transmembrane region" description="Helical" evidence="1">
    <location>
        <begin position="192"/>
        <end position="213"/>
    </location>
</feature>
<dbReference type="AlphaFoldDB" id="A0A8G2EW92"/>
<dbReference type="EMBL" id="FNBW01000011">
    <property type="protein sequence ID" value="SDG17154.1"/>
    <property type="molecule type" value="Genomic_DNA"/>
</dbReference>
<evidence type="ECO:0000313" key="3">
    <source>
        <dbReference type="EMBL" id="SDG17154.1"/>
    </source>
</evidence>
<gene>
    <name evidence="3" type="ORF">SAMN05660686_03601</name>
</gene>
<keyword evidence="1" id="KW-0812">Transmembrane</keyword>
<organism evidence="3 4">
    <name type="scientific">Thalassobaculum litoreum DSM 18839</name>
    <dbReference type="NCBI Taxonomy" id="1123362"/>
    <lineage>
        <taxon>Bacteria</taxon>
        <taxon>Pseudomonadati</taxon>
        <taxon>Pseudomonadota</taxon>
        <taxon>Alphaproteobacteria</taxon>
        <taxon>Rhodospirillales</taxon>
        <taxon>Thalassobaculaceae</taxon>
        <taxon>Thalassobaculum</taxon>
    </lineage>
</organism>
<keyword evidence="4" id="KW-1185">Reference proteome</keyword>
<evidence type="ECO:0000313" key="4">
    <source>
        <dbReference type="Proteomes" id="UP000198615"/>
    </source>
</evidence>
<comment type="caution">
    <text evidence="3">The sequence shown here is derived from an EMBL/GenBank/DDBJ whole genome shotgun (WGS) entry which is preliminary data.</text>
</comment>
<feature type="transmembrane region" description="Helical" evidence="1">
    <location>
        <begin position="105"/>
        <end position="132"/>
    </location>
</feature>
<feature type="transmembrane region" description="Helical" evidence="1">
    <location>
        <begin position="461"/>
        <end position="482"/>
    </location>
</feature>
<feature type="transmembrane region" description="Helical" evidence="1">
    <location>
        <begin position="20"/>
        <end position="46"/>
    </location>
</feature>
<feature type="transmembrane region" description="Helical" evidence="1">
    <location>
        <begin position="431"/>
        <end position="455"/>
    </location>
</feature>